<organism evidence="2 3">
    <name type="scientific">Anaeramoeba flamelloides</name>
    <dbReference type="NCBI Taxonomy" id="1746091"/>
    <lineage>
        <taxon>Eukaryota</taxon>
        <taxon>Metamonada</taxon>
        <taxon>Anaeramoebidae</taxon>
        <taxon>Anaeramoeba</taxon>
    </lineage>
</organism>
<comment type="caution">
    <text evidence="2">The sequence shown here is derived from an EMBL/GenBank/DDBJ whole genome shotgun (WGS) entry which is preliminary data.</text>
</comment>
<name>A0AAV7YX08_9EUKA</name>
<evidence type="ECO:0000313" key="3">
    <source>
        <dbReference type="Proteomes" id="UP001146793"/>
    </source>
</evidence>
<gene>
    <name evidence="2" type="ORF">M0812_21366</name>
</gene>
<evidence type="ECO:0000256" key="1">
    <source>
        <dbReference type="SAM" id="Coils"/>
    </source>
</evidence>
<protein>
    <submittedName>
        <fullName evidence="2">Uncharacterized protein</fullName>
    </submittedName>
</protein>
<evidence type="ECO:0000313" key="2">
    <source>
        <dbReference type="EMBL" id="KAJ3432430.1"/>
    </source>
</evidence>
<dbReference type="Proteomes" id="UP001146793">
    <property type="component" value="Unassembled WGS sequence"/>
</dbReference>
<dbReference type="AlphaFoldDB" id="A0AAV7YX08"/>
<dbReference type="EMBL" id="JANTQA010000047">
    <property type="protein sequence ID" value="KAJ3432430.1"/>
    <property type="molecule type" value="Genomic_DNA"/>
</dbReference>
<proteinExistence type="predicted"/>
<keyword evidence="1" id="KW-0175">Coiled coil</keyword>
<accession>A0AAV7YX08</accession>
<sequence length="182" mass="21595">MKKQKNIDKKSTDITQQVILSMKEQKERQPKGTKVQTRKKFLLNHITQLENEIENIELHLLNQQILNSKFQQKELENNTNREYLRELKIITKKRDKKISNSKKATMLVVEGVEEMFRKENERINLNFLKNAKLLTEMILKQFQEDFIKLSKTGNVDLSPIPSQNLKIKRNPLYNLDEKNDGM</sequence>
<feature type="coiled-coil region" evidence="1">
    <location>
        <begin position="39"/>
        <end position="66"/>
    </location>
</feature>
<reference evidence="2" key="1">
    <citation type="submission" date="2022-08" db="EMBL/GenBank/DDBJ databases">
        <title>Novel sulphate-reducing endosymbionts in the free-living metamonad Anaeramoeba.</title>
        <authorList>
            <person name="Jerlstrom-Hultqvist J."/>
            <person name="Cepicka I."/>
            <person name="Gallot-Lavallee L."/>
            <person name="Salas-Leiva D."/>
            <person name="Curtis B.A."/>
            <person name="Zahonova K."/>
            <person name="Pipaliya S."/>
            <person name="Dacks J."/>
            <person name="Roger A.J."/>
        </authorList>
    </citation>
    <scope>NUCLEOTIDE SEQUENCE</scope>
    <source>
        <strain evidence="2">Busselton2</strain>
    </source>
</reference>